<reference evidence="1 2" key="1">
    <citation type="journal article" date="2014" name="BMC Genomics">
        <title>Genome sequencing of four Aureobasidium pullulans varieties: biotechnological potential, stress tolerance, and description of new species.</title>
        <authorList>
            <person name="Gostin Ar C."/>
            <person name="Ohm R.A."/>
            <person name="Kogej T."/>
            <person name="Sonjak S."/>
            <person name="Turk M."/>
            <person name="Zajc J."/>
            <person name="Zalar P."/>
            <person name="Grube M."/>
            <person name="Sun H."/>
            <person name="Han J."/>
            <person name="Sharma A."/>
            <person name="Chiniquy J."/>
            <person name="Ngan C.Y."/>
            <person name="Lipzen A."/>
            <person name="Barry K."/>
            <person name="Grigoriev I.V."/>
            <person name="Gunde-Cimerman N."/>
        </authorList>
    </citation>
    <scope>NUCLEOTIDE SEQUENCE [LARGE SCALE GENOMIC DNA]</scope>
    <source>
        <strain evidence="1 2">EXF-150</strain>
    </source>
</reference>
<dbReference type="EMBL" id="KL584979">
    <property type="protein sequence ID" value="KEQ86150.1"/>
    <property type="molecule type" value="Genomic_DNA"/>
</dbReference>
<keyword evidence="2" id="KW-1185">Reference proteome</keyword>
<dbReference type="Proteomes" id="UP000030706">
    <property type="component" value="Unassembled WGS sequence"/>
</dbReference>
<name>A0A074XKX1_AURPU</name>
<accession>A0A074XKX1</accession>
<dbReference type="HOGENOM" id="CLU_1503177_0_0_1"/>
<protein>
    <submittedName>
        <fullName evidence="1">Uncharacterized protein</fullName>
    </submittedName>
</protein>
<dbReference type="AlphaFoldDB" id="A0A074XKX1"/>
<dbReference type="RefSeq" id="XP_029762337.1">
    <property type="nucleotide sequence ID" value="XM_029899254.1"/>
</dbReference>
<sequence>MAESLLRKDRLERSLSLTCHGVVAWYLAINLPAETASLPCLLSSRGCIPKRFCPRVVLGSPAQRGKCPVKHLGDRELTGCFGRVNLAETTMSVRFILLSCGVCASRSNGVLPNRTWNLKINESLLPQCTSGVNRRVVCPSCKAQAWVAWPWFDLLLMLALSVGEADLPSALVFRLVTSA</sequence>
<evidence type="ECO:0000313" key="2">
    <source>
        <dbReference type="Proteomes" id="UP000030706"/>
    </source>
</evidence>
<proteinExistence type="predicted"/>
<organism evidence="1 2">
    <name type="scientific">Aureobasidium pullulans EXF-150</name>
    <dbReference type="NCBI Taxonomy" id="1043002"/>
    <lineage>
        <taxon>Eukaryota</taxon>
        <taxon>Fungi</taxon>
        <taxon>Dikarya</taxon>
        <taxon>Ascomycota</taxon>
        <taxon>Pezizomycotina</taxon>
        <taxon>Dothideomycetes</taxon>
        <taxon>Dothideomycetidae</taxon>
        <taxon>Dothideales</taxon>
        <taxon>Saccotheciaceae</taxon>
        <taxon>Aureobasidium</taxon>
    </lineage>
</organism>
<evidence type="ECO:0000313" key="1">
    <source>
        <dbReference type="EMBL" id="KEQ86150.1"/>
    </source>
</evidence>
<dbReference type="GeneID" id="40741560"/>
<gene>
    <name evidence="1" type="ORF">M438DRAFT_191452</name>
</gene>